<dbReference type="SUPFAM" id="SSF46689">
    <property type="entry name" value="Homeodomain-like"/>
    <property type="match status" value="1"/>
</dbReference>
<dbReference type="GO" id="GO:0003700">
    <property type="term" value="F:DNA-binding transcription factor activity"/>
    <property type="evidence" value="ECO:0007669"/>
    <property type="project" value="InterPro"/>
</dbReference>
<dbReference type="PANTHER" id="PTHR46796">
    <property type="entry name" value="HTH-TYPE TRANSCRIPTIONAL ACTIVATOR RHAS-RELATED"/>
    <property type="match status" value="1"/>
</dbReference>
<comment type="caution">
    <text evidence="6">The sequence shown here is derived from an EMBL/GenBank/DDBJ whole genome shotgun (WGS) entry which is preliminary data.</text>
</comment>
<evidence type="ECO:0000256" key="2">
    <source>
        <dbReference type="ARBA" id="ARBA00023125"/>
    </source>
</evidence>
<dbReference type="PRINTS" id="PR00032">
    <property type="entry name" value="HTHARAC"/>
</dbReference>
<dbReference type="Proteomes" id="UP000681340">
    <property type="component" value="Unassembled WGS sequence"/>
</dbReference>
<keyword evidence="3" id="KW-0804">Transcription</keyword>
<dbReference type="SMART" id="SM00342">
    <property type="entry name" value="HTH_ARAC"/>
    <property type="match status" value="1"/>
</dbReference>
<evidence type="ECO:0000256" key="1">
    <source>
        <dbReference type="ARBA" id="ARBA00023015"/>
    </source>
</evidence>
<feature type="region of interest" description="Disordered" evidence="4">
    <location>
        <begin position="307"/>
        <end position="337"/>
    </location>
</feature>
<dbReference type="GO" id="GO:0043565">
    <property type="term" value="F:sequence-specific DNA binding"/>
    <property type="evidence" value="ECO:0007669"/>
    <property type="project" value="InterPro"/>
</dbReference>
<feature type="domain" description="HTH araC/xylS-type" evidence="5">
    <location>
        <begin position="211"/>
        <end position="310"/>
    </location>
</feature>
<keyword evidence="7" id="KW-1185">Reference proteome</keyword>
<sequence>MTVLLDTSLLPVRQRAEAVRSAMTSSVAPAAISVAPPAQARISHWSLGSGAELLHHVSSGHRLTRTSRHLQSDNPERLSLGLPVSGSVRMRHRDLTGGDRIGELQLTDLTSPYDFLVDGPSCVQAVIVDYARLGVPVDAARTALPRLAASPMYELVRRHLFELPVLLDRLEPDPALTMLGSSTVELVRALIASVLDDGAWLRTVGTGTLFTRVTAYIRQHQRDADLSAARLAAEHSVSVRTLYAAFAKEGEQVAEWVIRGRLRGAHRELAGSPTATVSSIARSWGFANARHFARRFRDEYGLTPQEWQRSASQAAAGAAANAPSTSATRRTSPGPHR</sequence>
<keyword evidence="2" id="KW-0238">DNA-binding</keyword>
<dbReference type="InterPro" id="IPR050204">
    <property type="entry name" value="AraC_XylS_family_regulators"/>
</dbReference>
<proteinExistence type="predicted"/>
<evidence type="ECO:0000256" key="4">
    <source>
        <dbReference type="SAM" id="MobiDB-lite"/>
    </source>
</evidence>
<evidence type="ECO:0000313" key="7">
    <source>
        <dbReference type="Proteomes" id="UP000681340"/>
    </source>
</evidence>
<dbReference type="PANTHER" id="PTHR46796:SF6">
    <property type="entry name" value="ARAC SUBFAMILY"/>
    <property type="match status" value="1"/>
</dbReference>
<dbReference type="Gene3D" id="1.10.10.60">
    <property type="entry name" value="Homeodomain-like"/>
    <property type="match status" value="1"/>
</dbReference>
<dbReference type="Pfam" id="PF12833">
    <property type="entry name" value="HTH_18"/>
    <property type="match status" value="1"/>
</dbReference>
<dbReference type="InterPro" id="IPR018060">
    <property type="entry name" value="HTH_AraC"/>
</dbReference>
<dbReference type="PROSITE" id="PS01124">
    <property type="entry name" value="HTH_ARAC_FAMILY_2"/>
    <property type="match status" value="1"/>
</dbReference>
<protein>
    <recommendedName>
        <fullName evidence="5">HTH araC/xylS-type domain-containing protein</fullName>
    </recommendedName>
</protein>
<keyword evidence="1" id="KW-0805">Transcription regulation</keyword>
<dbReference type="InterPro" id="IPR018062">
    <property type="entry name" value="HTH_AraC-typ_CS"/>
</dbReference>
<feature type="compositionally biased region" description="Low complexity" evidence="4">
    <location>
        <begin position="308"/>
        <end position="337"/>
    </location>
</feature>
<dbReference type="InterPro" id="IPR020449">
    <property type="entry name" value="Tscrpt_reg_AraC-type_HTH"/>
</dbReference>
<gene>
    <name evidence="6" type="ORF">Aau02nite_00880</name>
</gene>
<evidence type="ECO:0000259" key="5">
    <source>
        <dbReference type="PROSITE" id="PS01124"/>
    </source>
</evidence>
<name>A0A919S593_9ACTN</name>
<evidence type="ECO:0000256" key="3">
    <source>
        <dbReference type="ARBA" id="ARBA00023163"/>
    </source>
</evidence>
<reference evidence="6" key="1">
    <citation type="submission" date="2021-03" db="EMBL/GenBank/DDBJ databases">
        <title>Whole genome shotgun sequence of Actinoplanes auranticolor NBRC 12245.</title>
        <authorList>
            <person name="Komaki H."/>
            <person name="Tamura T."/>
        </authorList>
    </citation>
    <scope>NUCLEOTIDE SEQUENCE</scope>
    <source>
        <strain evidence="6">NBRC 12245</strain>
    </source>
</reference>
<evidence type="ECO:0000313" key="6">
    <source>
        <dbReference type="EMBL" id="GIM62949.1"/>
    </source>
</evidence>
<dbReference type="InterPro" id="IPR009057">
    <property type="entry name" value="Homeodomain-like_sf"/>
</dbReference>
<dbReference type="AlphaFoldDB" id="A0A919S593"/>
<dbReference type="PROSITE" id="PS00041">
    <property type="entry name" value="HTH_ARAC_FAMILY_1"/>
    <property type="match status" value="1"/>
</dbReference>
<organism evidence="6 7">
    <name type="scientific">Actinoplanes auranticolor</name>
    <dbReference type="NCBI Taxonomy" id="47988"/>
    <lineage>
        <taxon>Bacteria</taxon>
        <taxon>Bacillati</taxon>
        <taxon>Actinomycetota</taxon>
        <taxon>Actinomycetes</taxon>
        <taxon>Micromonosporales</taxon>
        <taxon>Micromonosporaceae</taxon>
        <taxon>Actinoplanes</taxon>
    </lineage>
</organism>
<dbReference type="RefSeq" id="WP_212986251.1">
    <property type="nucleotide sequence ID" value="NZ_BAABEA010000029.1"/>
</dbReference>
<dbReference type="EMBL" id="BOQL01000001">
    <property type="protein sequence ID" value="GIM62949.1"/>
    <property type="molecule type" value="Genomic_DNA"/>
</dbReference>
<accession>A0A919S593</accession>